<dbReference type="GO" id="GO:0046872">
    <property type="term" value="F:metal ion binding"/>
    <property type="evidence" value="ECO:0007669"/>
    <property type="project" value="UniProtKB-KW"/>
</dbReference>
<keyword evidence="12" id="KW-1185">Reference proteome</keyword>
<evidence type="ECO:0000256" key="5">
    <source>
        <dbReference type="ARBA" id="ARBA00023004"/>
    </source>
</evidence>
<sequence>MFVCVCKAVSDRQIRRAVREDGVTSLRELARLHGVGTCCGKCVPQARELLGETLASARSLSAFAAAVEAHQAA</sequence>
<evidence type="ECO:0000259" key="10">
    <source>
        <dbReference type="Pfam" id="PF04324"/>
    </source>
</evidence>
<evidence type="ECO:0000313" key="12">
    <source>
        <dbReference type="Proteomes" id="UP000472676"/>
    </source>
</evidence>
<accession>A0A6M2BT51</accession>
<feature type="domain" description="BFD-like [2Fe-2S]-binding" evidence="10">
    <location>
        <begin position="3"/>
        <end position="51"/>
    </location>
</feature>
<dbReference type="Pfam" id="PF04324">
    <property type="entry name" value="Fer2_BFD"/>
    <property type="match status" value="1"/>
</dbReference>
<evidence type="ECO:0000256" key="6">
    <source>
        <dbReference type="ARBA" id="ARBA00023014"/>
    </source>
</evidence>
<dbReference type="Gene3D" id="1.10.10.1100">
    <property type="entry name" value="BFD-like [2Fe-2S]-binding domain"/>
    <property type="match status" value="1"/>
</dbReference>
<dbReference type="InterPro" id="IPR052371">
    <property type="entry name" value="BFD-associated_ferredoxin"/>
</dbReference>
<gene>
    <name evidence="11" type="ORF">G7Y85_12120</name>
</gene>
<evidence type="ECO:0000256" key="9">
    <source>
        <dbReference type="ARBA" id="ARBA00046332"/>
    </source>
</evidence>
<protein>
    <recommendedName>
        <fullName evidence="8">Bacterioferritin-associated ferredoxin</fullName>
    </recommendedName>
</protein>
<keyword evidence="4" id="KW-0249">Electron transport</keyword>
<evidence type="ECO:0000256" key="7">
    <source>
        <dbReference type="ARBA" id="ARBA00034078"/>
    </source>
</evidence>
<dbReference type="CDD" id="cd19945">
    <property type="entry name" value="Fer2_BFD"/>
    <property type="match status" value="1"/>
</dbReference>
<organism evidence="11 12">
    <name type="scientific">Solimonas terrae</name>
    <dbReference type="NCBI Taxonomy" id="1396819"/>
    <lineage>
        <taxon>Bacteria</taxon>
        <taxon>Pseudomonadati</taxon>
        <taxon>Pseudomonadota</taxon>
        <taxon>Gammaproteobacteria</taxon>
        <taxon>Nevskiales</taxon>
        <taxon>Nevskiaceae</taxon>
        <taxon>Solimonas</taxon>
    </lineage>
</organism>
<evidence type="ECO:0000256" key="8">
    <source>
        <dbReference type="ARBA" id="ARBA00039386"/>
    </source>
</evidence>
<dbReference type="GO" id="GO:0051537">
    <property type="term" value="F:2 iron, 2 sulfur cluster binding"/>
    <property type="evidence" value="ECO:0007669"/>
    <property type="project" value="UniProtKB-KW"/>
</dbReference>
<comment type="cofactor">
    <cofactor evidence="7">
        <name>[2Fe-2S] cluster</name>
        <dbReference type="ChEBI" id="CHEBI:190135"/>
    </cofactor>
</comment>
<keyword evidence="3" id="KW-0479">Metal-binding</keyword>
<evidence type="ECO:0000256" key="4">
    <source>
        <dbReference type="ARBA" id="ARBA00022982"/>
    </source>
</evidence>
<dbReference type="InterPro" id="IPR041854">
    <property type="entry name" value="BFD-like_2Fe2S-bd_dom_sf"/>
</dbReference>
<proteinExistence type="inferred from homology"/>
<dbReference type="AlphaFoldDB" id="A0A6M2BT51"/>
<keyword evidence="6" id="KW-0411">Iron-sulfur</keyword>
<evidence type="ECO:0000256" key="3">
    <source>
        <dbReference type="ARBA" id="ARBA00022723"/>
    </source>
</evidence>
<name>A0A6M2BT51_9GAMM</name>
<keyword evidence="2" id="KW-0001">2Fe-2S</keyword>
<dbReference type="Proteomes" id="UP000472676">
    <property type="component" value="Unassembled WGS sequence"/>
</dbReference>
<comment type="caution">
    <text evidence="11">The sequence shown here is derived from an EMBL/GenBank/DDBJ whole genome shotgun (WGS) entry which is preliminary data.</text>
</comment>
<evidence type="ECO:0000256" key="1">
    <source>
        <dbReference type="ARBA" id="ARBA00022448"/>
    </source>
</evidence>
<keyword evidence="1" id="KW-0813">Transport</keyword>
<reference evidence="11 12" key="1">
    <citation type="journal article" date="2014" name="Int. J. Syst. Evol. Microbiol.">
        <title>Solimonas terrae sp. nov., isolated from soil.</title>
        <authorList>
            <person name="Kim S.J."/>
            <person name="Moon J.Y."/>
            <person name="Weon H.Y."/>
            <person name="Ahn J.H."/>
            <person name="Chen W.M."/>
            <person name="Kwon S.W."/>
        </authorList>
    </citation>
    <scope>NUCLEOTIDE SEQUENCE [LARGE SCALE GENOMIC DNA]</scope>
    <source>
        <strain evidence="11 12">KIS83-12</strain>
    </source>
</reference>
<evidence type="ECO:0000256" key="2">
    <source>
        <dbReference type="ARBA" id="ARBA00022714"/>
    </source>
</evidence>
<dbReference type="RefSeq" id="WP_166257168.1">
    <property type="nucleotide sequence ID" value="NZ_JAAMOW010000006.1"/>
</dbReference>
<dbReference type="InterPro" id="IPR007419">
    <property type="entry name" value="BFD-like_2Fe2S-bd_dom"/>
</dbReference>
<comment type="similarity">
    <text evidence="9">Belongs to the Bfd family.</text>
</comment>
<keyword evidence="5" id="KW-0408">Iron</keyword>
<dbReference type="PANTHER" id="PTHR37424:SF1">
    <property type="entry name" value="BACTERIOFERRITIN-ASSOCIATED FERREDOXIN"/>
    <property type="match status" value="1"/>
</dbReference>
<dbReference type="PANTHER" id="PTHR37424">
    <property type="entry name" value="BACTERIOFERRITIN-ASSOCIATED FERREDOXIN"/>
    <property type="match status" value="1"/>
</dbReference>
<evidence type="ECO:0000313" key="11">
    <source>
        <dbReference type="EMBL" id="NGY05510.1"/>
    </source>
</evidence>
<dbReference type="EMBL" id="JAAMOW010000006">
    <property type="protein sequence ID" value="NGY05510.1"/>
    <property type="molecule type" value="Genomic_DNA"/>
</dbReference>